<name>V6HV53_9LEPT</name>
<proteinExistence type="predicted"/>
<protein>
    <submittedName>
        <fullName evidence="1">Uncharacterized protein</fullName>
    </submittedName>
</protein>
<gene>
    <name evidence="1" type="ORF">LEP1GSC047_3171</name>
</gene>
<reference evidence="1 2" key="1">
    <citation type="submission" date="2013-05" db="EMBL/GenBank/DDBJ databases">
        <authorList>
            <person name="Harkins D.M."/>
            <person name="Durkin A.S."/>
            <person name="Brinkac L.M."/>
            <person name="Haft D.H."/>
            <person name="Selengut J.D."/>
            <person name="Sanka R."/>
            <person name="DePew J."/>
            <person name="Purushe J."/>
            <person name="Hartskeerl R.A."/>
            <person name="Ahmed A."/>
            <person name="van der Linden H."/>
            <person name="Goris M.G.A."/>
            <person name="Vinetz J.M."/>
            <person name="Sutton G.G."/>
            <person name="Nierman W.C."/>
            <person name="Fouts D.E."/>
        </authorList>
    </citation>
    <scope>NUCLEOTIDE SEQUENCE [LARGE SCALE GENOMIC DNA]</scope>
    <source>
        <strain evidence="1 2">10</strain>
    </source>
</reference>
<dbReference type="Proteomes" id="UP000018719">
    <property type="component" value="Unassembled WGS sequence"/>
</dbReference>
<evidence type="ECO:0000313" key="2">
    <source>
        <dbReference type="Proteomes" id="UP000018719"/>
    </source>
</evidence>
<dbReference type="EMBL" id="AHMM02000017">
    <property type="protein sequence ID" value="EQA36699.1"/>
    <property type="molecule type" value="Genomic_DNA"/>
</dbReference>
<evidence type="ECO:0000313" key="1">
    <source>
        <dbReference type="EMBL" id="EQA36699.1"/>
    </source>
</evidence>
<dbReference type="AlphaFoldDB" id="V6HV53"/>
<organism evidence="1 2">
    <name type="scientific">Leptospira inadai serovar Lyme str. 10</name>
    <dbReference type="NCBI Taxonomy" id="1049790"/>
    <lineage>
        <taxon>Bacteria</taxon>
        <taxon>Pseudomonadati</taxon>
        <taxon>Spirochaetota</taxon>
        <taxon>Spirochaetia</taxon>
        <taxon>Leptospirales</taxon>
        <taxon>Leptospiraceae</taxon>
        <taxon>Leptospira</taxon>
    </lineage>
</organism>
<accession>V6HV53</accession>
<sequence length="78" mass="9016">MQCPVPGQIIPVGVYFVKRIEKHFGNRLTYLIIGNFSFFNERKQVIRTTTRYAKNFFDSKENDRNVENGSCSASNLPL</sequence>
<comment type="caution">
    <text evidence="1">The sequence shown here is derived from an EMBL/GenBank/DDBJ whole genome shotgun (WGS) entry which is preliminary data.</text>
</comment>